<sequence length="46" mass="5400">MPKIRYLTAGDKAIVLEFENKINKETNLLVRKIYYCISKKNIEGIK</sequence>
<proteinExistence type="predicted"/>
<dbReference type="SUPFAM" id="SSF160467">
    <property type="entry name" value="PH0987 N-terminal domain-like"/>
    <property type="match status" value="1"/>
</dbReference>
<dbReference type="Gene3D" id="3.30.1360.40">
    <property type="match status" value="1"/>
</dbReference>
<evidence type="ECO:0000313" key="1">
    <source>
        <dbReference type="EMBL" id="GAI88492.1"/>
    </source>
</evidence>
<dbReference type="EMBL" id="BARW01022714">
    <property type="protein sequence ID" value="GAI88492.1"/>
    <property type="molecule type" value="Genomic_DNA"/>
</dbReference>
<gene>
    <name evidence="1" type="ORF">S12H4_37825</name>
</gene>
<dbReference type="AlphaFoldDB" id="X1S651"/>
<comment type="caution">
    <text evidence="1">The sequence shown here is derived from an EMBL/GenBank/DDBJ whole genome shotgun (WGS) entry which is preliminary data.</text>
</comment>
<name>X1S651_9ZZZZ</name>
<accession>X1S651</accession>
<reference evidence="1" key="1">
    <citation type="journal article" date="2014" name="Front. Microbiol.">
        <title>High frequency of phylogenetically diverse reductive dehalogenase-homologous genes in deep subseafloor sedimentary metagenomes.</title>
        <authorList>
            <person name="Kawai M."/>
            <person name="Futagami T."/>
            <person name="Toyoda A."/>
            <person name="Takaki Y."/>
            <person name="Nishi S."/>
            <person name="Hori S."/>
            <person name="Arai W."/>
            <person name="Tsubouchi T."/>
            <person name="Morono Y."/>
            <person name="Uchiyama I."/>
            <person name="Ito T."/>
            <person name="Fujiyama A."/>
            <person name="Inagaki F."/>
            <person name="Takami H."/>
        </authorList>
    </citation>
    <scope>NUCLEOTIDE SEQUENCE</scope>
    <source>
        <strain evidence="1">Expedition CK06-06</strain>
    </source>
</reference>
<feature type="non-terminal residue" evidence="1">
    <location>
        <position position="46"/>
    </location>
</feature>
<organism evidence="1">
    <name type="scientific">marine sediment metagenome</name>
    <dbReference type="NCBI Taxonomy" id="412755"/>
    <lineage>
        <taxon>unclassified sequences</taxon>
        <taxon>metagenomes</taxon>
        <taxon>ecological metagenomes</taxon>
    </lineage>
</organism>
<protein>
    <submittedName>
        <fullName evidence="1">Uncharacterized protein</fullName>
    </submittedName>
</protein>